<evidence type="ECO:0000256" key="8">
    <source>
        <dbReference type="SAM" id="Phobius"/>
    </source>
</evidence>
<evidence type="ECO:0000256" key="5">
    <source>
        <dbReference type="ARBA" id="ARBA00022692"/>
    </source>
</evidence>
<dbReference type="Pfam" id="PF01032">
    <property type="entry name" value="FecCD"/>
    <property type="match status" value="1"/>
</dbReference>
<dbReference type="InterPro" id="IPR000522">
    <property type="entry name" value="ABC_transptr_permease_BtuC"/>
</dbReference>
<sequence length="335" mass="37214">MQKVNSSIISKCTGAAEHKKTRLSPMSRIWLLLGVSLLSIVLFMTINLNGNISYILTHRAYIILTMIVVAFAAGVSTILFQTIANNRILTPSLMGLEALFVLLQTVFVFFEGDMPASWMLNLSKFFLESTLLVLFSVVLYRWLFSSVRFNINLVLMIGIILGTLFRSSATLLQRLMDPNEFSILQGRMFATFTRATPDLIFCALAIIVVVGVLLWRMRYSFDVMALGQANAINLGINYRKQTTYILLLISVLVAVSTALVGPLTFLGLIVANLAYHISGSSQHRFLMPVAFLLGTIALIGGQLVLEYGLKMTGTLSVVIEFVGGMFFIYLVLRRL</sequence>
<keyword evidence="3" id="KW-0813">Transport</keyword>
<dbReference type="PANTHER" id="PTHR30472">
    <property type="entry name" value="FERRIC ENTEROBACTIN TRANSPORT SYSTEM PERMEASE PROTEIN"/>
    <property type="match status" value="1"/>
</dbReference>
<dbReference type="GO" id="GO:0022857">
    <property type="term" value="F:transmembrane transporter activity"/>
    <property type="evidence" value="ECO:0007669"/>
    <property type="project" value="InterPro"/>
</dbReference>
<name>A0A0G4QGG3_9GAMM</name>
<dbReference type="GO" id="GO:0033214">
    <property type="term" value="P:siderophore-iron import into cell"/>
    <property type="evidence" value="ECO:0007669"/>
    <property type="project" value="TreeGrafter"/>
</dbReference>
<dbReference type="SUPFAM" id="SSF81345">
    <property type="entry name" value="ABC transporter involved in vitamin B12 uptake, BtuC"/>
    <property type="match status" value="1"/>
</dbReference>
<evidence type="ECO:0000256" key="7">
    <source>
        <dbReference type="ARBA" id="ARBA00023136"/>
    </source>
</evidence>
<dbReference type="PANTHER" id="PTHR30472:SF19">
    <property type="entry name" value="PETROBACTIN IMPORT SYSTEM PERMEASE PROTEIN YCLO"/>
    <property type="match status" value="1"/>
</dbReference>
<evidence type="ECO:0000313" key="10">
    <source>
        <dbReference type="EMBL" id="MBJ2118310.1"/>
    </source>
</evidence>
<dbReference type="Gene3D" id="1.10.3470.10">
    <property type="entry name" value="ABC transporter involved in vitamin B12 uptake, BtuC"/>
    <property type="match status" value="1"/>
</dbReference>
<keyword evidence="7 8" id="KW-0472">Membrane</keyword>
<dbReference type="GO" id="GO:0005886">
    <property type="term" value="C:plasma membrane"/>
    <property type="evidence" value="ECO:0007669"/>
    <property type="project" value="UniProtKB-SubCell"/>
</dbReference>
<accession>A0A379ER06</accession>
<evidence type="ECO:0000256" key="2">
    <source>
        <dbReference type="ARBA" id="ARBA00007935"/>
    </source>
</evidence>
<feature type="transmembrane region" description="Helical" evidence="8">
    <location>
        <begin position="92"/>
        <end position="110"/>
    </location>
</feature>
<keyword evidence="4" id="KW-1003">Cell membrane</keyword>
<dbReference type="CDD" id="cd06550">
    <property type="entry name" value="TM_ABC_iron-siderophores_like"/>
    <property type="match status" value="1"/>
</dbReference>
<dbReference type="GeneID" id="76524596"/>
<evidence type="ECO:0000313" key="9">
    <source>
        <dbReference type="EMBL" id="CRL65013.1"/>
    </source>
</evidence>
<reference evidence="9" key="2">
    <citation type="submission" date="2015-06" db="EMBL/GenBank/DDBJ databases">
        <authorList>
            <person name="Urmite Genomes Urmite Genomes"/>
        </authorList>
    </citation>
    <scope>NUCLEOTIDE SEQUENCE [LARGE SCALE GENOMIC DNA]</scope>
    <source>
        <strain evidence="9">CSUR P1867</strain>
    </source>
</reference>
<organism evidence="9 11">
    <name type="scientific">Proteus penneri</name>
    <dbReference type="NCBI Taxonomy" id="102862"/>
    <lineage>
        <taxon>Bacteria</taxon>
        <taxon>Pseudomonadati</taxon>
        <taxon>Pseudomonadota</taxon>
        <taxon>Gammaproteobacteria</taxon>
        <taxon>Enterobacterales</taxon>
        <taxon>Morganellaceae</taxon>
        <taxon>Proteus</taxon>
    </lineage>
</organism>
<evidence type="ECO:0000256" key="3">
    <source>
        <dbReference type="ARBA" id="ARBA00022448"/>
    </source>
</evidence>
<gene>
    <name evidence="9" type="primary">hmuU_3</name>
    <name evidence="9" type="ORF">BN1804_03290</name>
    <name evidence="10" type="ORF">JFQ69_11655</name>
</gene>
<feature type="transmembrane region" description="Helical" evidence="8">
    <location>
        <begin position="149"/>
        <end position="172"/>
    </location>
</feature>
<feature type="transmembrane region" description="Helical" evidence="8">
    <location>
        <begin position="60"/>
        <end position="80"/>
    </location>
</feature>
<proteinExistence type="inferred from homology"/>
<keyword evidence="6 8" id="KW-1133">Transmembrane helix</keyword>
<reference evidence="11" key="1">
    <citation type="submission" date="2015-06" db="EMBL/GenBank/DDBJ databases">
        <authorList>
            <person name="Urmite Genomes"/>
        </authorList>
    </citation>
    <scope>NUCLEOTIDE SEQUENCE [LARGE SCALE GENOMIC DNA]</scope>
    <source>
        <strain evidence="11">CSUR P1867</strain>
    </source>
</reference>
<keyword evidence="5 8" id="KW-0812">Transmembrane</keyword>
<evidence type="ECO:0000256" key="4">
    <source>
        <dbReference type="ARBA" id="ARBA00022475"/>
    </source>
</evidence>
<dbReference type="InterPro" id="IPR037294">
    <property type="entry name" value="ABC_BtuC-like"/>
</dbReference>
<evidence type="ECO:0000313" key="11">
    <source>
        <dbReference type="Proteomes" id="UP000183920"/>
    </source>
</evidence>
<comment type="similarity">
    <text evidence="2">Belongs to the binding-protein-dependent transport system permease family. FecCD subfamily.</text>
</comment>
<dbReference type="RefSeq" id="WP_006534487.1">
    <property type="nucleotide sequence ID" value="NZ_CAXOKJ010000004.1"/>
</dbReference>
<feature type="transmembrane region" description="Helical" evidence="8">
    <location>
        <begin position="192"/>
        <end position="215"/>
    </location>
</feature>
<feature type="transmembrane region" description="Helical" evidence="8">
    <location>
        <begin position="29"/>
        <end position="48"/>
    </location>
</feature>
<dbReference type="Proteomes" id="UP000619976">
    <property type="component" value="Unassembled WGS sequence"/>
</dbReference>
<dbReference type="AlphaFoldDB" id="A0A0G4QGG3"/>
<evidence type="ECO:0000256" key="6">
    <source>
        <dbReference type="ARBA" id="ARBA00022989"/>
    </source>
</evidence>
<feature type="transmembrane region" description="Helical" evidence="8">
    <location>
        <begin position="285"/>
        <end position="305"/>
    </location>
</feature>
<dbReference type="EMBL" id="CVRY01000007">
    <property type="protein sequence ID" value="CRL65013.1"/>
    <property type="molecule type" value="Genomic_DNA"/>
</dbReference>
<accession>A0A0G4QGG3</accession>
<evidence type="ECO:0000256" key="1">
    <source>
        <dbReference type="ARBA" id="ARBA00004651"/>
    </source>
</evidence>
<feature type="transmembrane region" description="Helical" evidence="8">
    <location>
        <begin position="122"/>
        <end position="143"/>
    </location>
</feature>
<dbReference type="EMBL" id="JAEKCB010000005">
    <property type="protein sequence ID" value="MBJ2118310.1"/>
    <property type="molecule type" value="Genomic_DNA"/>
</dbReference>
<keyword evidence="12" id="KW-1185">Reference proteome</keyword>
<feature type="transmembrane region" description="Helical" evidence="8">
    <location>
        <begin position="244"/>
        <end position="273"/>
    </location>
</feature>
<reference evidence="10 12" key="3">
    <citation type="submission" date="2020-12" db="EMBL/GenBank/DDBJ databases">
        <title>Enhanced detection system for hospital associated transmission using whole genome sequencing surveillance.</title>
        <authorList>
            <person name="Harrison L.H."/>
            <person name="Van Tyne D."/>
            <person name="Marsh J.W."/>
            <person name="Griffith M.P."/>
            <person name="Snyder D.J."/>
            <person name="Cooper V.S."/>
            <person name="Mustapha M."/>
        </authorList>
    </citation>
    <scope>NUCLEOTIDE SEQUENCE [LARGE SCALE GENOMIC DNA]</scope>
    <source>
        <strain evidence="10 12">PR00195</strain>
    </source>
</reference>
<dbReference type="Proteomes" id="UP000183920">
    <property type="component" value="Unassembled WGS sequence"/>
</dbReference>
<feature type="transmembrane region" description="Helical" evidence="8">
    <location>
        <begin position="311"/>
        <end position="332"/>
    </location>
</feature>
<evidence type="ECO:0000313" key="12">
    <source>
        <dbReference type="Proteomes" id="UP000619976"/>
    </source>
</evidence>
<comment type="subcellular location">
    <subcellularLocation>
        <location evidence="1">Cell membrane</location>
        <topology evidence="1">Multi-pass membrane protein</topology>
    </subcellularLocation>
</comment>
<protein>
    <submittedName>
        <fullName evidence="9">Hemin transport system permease protein HmuU</fullName>
    </submittedName>
    <submittedName>
        <fullName evidence="10">Iron chelate uptake ABC transporter family permease subunit</fullName>
    </submittedName>
</protein>